<feature type="region of interest" description="Disordered" evidence="7">
    <location>
        <begin position="272"/>
        <end position="304"/>
    </location>
</feature>
<dbReference type="PANTHER" id="PTHR23427">
    <property type="entry name" value="SURFEIT LOCUS PROTEIN"/>
    <property type="match status" value="1"/>
</dbReference>
<dbReference type="STRING" id="1050174.CEPID_08790"/>
<dbReference type="InterPro" id="IPR002994">
    <property type="entry name" value="Surf1/Shy1"/>
</dbReference>
<feature type="transmembrane region" description="Helical" evidence="6">
    <location>
        <begin position="12"/>
        <end position="33"/>
    </location>
</feature>
<name>A0A0G3GXS6_9CORY</name>
<evidence type="ECO:0000256" key="1">
    <source>
        <dbReference type="ARBA" id="ARBA00004370"/>
    </source>
</evidence>
<dbReference type="InterPro" id="IPR045214">
    <property type="entry name" value="Surf1/Surf4"/>
</dbReference>
<dbReference type="PATRIC" id="fig|1050174.4.peg.1771"/>
<dbReference type="Proteomes" id="UP000035368">
    <property type="component" value="Chromosome"/>
</dbReference>
<evidence type="ECO:0000256" key="3">
    <source>
        <dbReference type="ARBA" id="ARBA00022692"/>
    </source>
</evidence>
<dbReference type="GO" id="GO:0005886">
    <property type="term" value="C:plasma membrane"/>
    <property type="evidence" value="ECO:0007669"/>
    <property type="project" value="UniProtKB-SubCell"/>
</dbReference>
<dbReference type="CDD" id="cd06662">
    <property type="entry name" value="SURF1"/>
    <property type="match status" value="1"/>
</dbReference>
<comment type="similarity">
    <text evidence="2 6">Belongs to the SURF1 family.</text>
</comment>
<evidence type="ECO:0000256" key="7">
    <source>
        <dbReference type="SAM" id="MobiDB-lite"/>
    </source>
</evidence>
<evidence type="ECO:0000256" key="5">
    <source>
        <dbReference type="ARBA" id="ARBA00023136"/>
    </source>
</evidence>
<keyword evidence="6" id="KW-1003">Cell membrane</keyword>
<dbReference type="KEGG" id="cei:CEPID_08790"/>
<feature type="transmembrane region" description="Helical" evidence="6">
    <location>
        <begin position="223"/>
        <end position="242"/>
    </location>
</feature>
<organism evidence="8 9">
    <name type="scientific">Corynebacterium epidermidicanis</name>
    <dbReference type="NCBI Taxonomy" id="1050174"/>
    <lineage>
        <taxon>Bacteria</taxon>
        <taxon>Bacillati</taxon>
        <taxon>Actinomycetota</taxon>
        <taxon>Actinomycetes</taxon>
        <taxon>Mycobacteriales</taxon>
        <taxon>Corynebacteriaceae</taxon>
        <taxon>Corynebacterium</taxon>
    </lineage>
</organism>
<dbReference type="PROSITE" id="PS50895">
    <property type="entry name" value="SURF1"/>
    <property type="match status" value="1"/>
</dbReference>
<proteinExistence type="inferred from homology"/>
<comment type="subcellular location">
    <subcellularLocation>
        <location evidence="6">Cell membrane</location>
        <topology evidence="6">Multi-pass membrane protein</topology>
    </subcellularLocation>
    <subcellularLocation>
        <location evidence="1">Membrane</location>
    </subcellularLocation>
</comment>
<reference evidence="8 9" key="1">
    <citation type="submission" date="2015-05" db="EMBL/GenBank/DDBJ databases">
        <title>Complete genome sequence of Corynebacterium epidermidicanis DSM 45586, isolated from the skin of a dog suffering from pruritus.</title>
        <authorList>
            <person name="Ruckert C."/>
            <person name="Albersmeier A."/>
            <person name="Winkler A."/>
            <person name="Tauch A."/>
        </authorList>
    </citation>
    <scope>NUCLEOTIDE SEQUENCE [LARGE SCALE GENOMIC DNA]</scope>
    <source>
        <strain evidence="8 9">DSM 45586</strain>
    </source>
</reference>
<keyword evidence="5 6" id="KW-0472">Membrane</keyword>
<evidence type="ECO:0000313" key="8">
    <source>
        <dbReference type="EMBL" id="AKK03607.1"/>
    </source>
</evidence>
<evidence type="ECO:0000313" key="9">
    <source>
        <dbReference type="Proteomes" id="UP000035368"/>
    </source>
</evidence>
<evidence type="ECO:0000256" key="4">
    <source>
        <dbReference type="ARBA" id="ARBA00022989"/>
    </source>
</evidence>
<protein>
    <recommendedName>
        <fullName evidence="6">SURF1-like protein</fullName>
    </recommendedName>
</protein>
<evidence type="ECO:0000256" key="6">
    <source>
        <dbReference type="RuleBase" id="RU363076"/>
    </source>
</evidence>
<accession>A0A0G3GXS6</accession>
<dbReference type="AlphaFoldDB" id="A0A0G3GXS6"/>
<dbReference type="OrthoDB" id="9807214at2"/>
<keyword evidence="3 6" id="KW-0812">Transmembrane</keyword>
<dbReference type="EMBL" id="CP011541">
    <property type="protein sequence ID" value="AKK03607.1"/>
    <property type="molecule type" value="Genomic_DNA"/>
</dbReference>
<keyword evidence="9" id="KW-1185">Reference proteome</keyword>
<dbReference type="PANTHER" id="PTHR23427:SF2">
    <property type="entry name" value="SURFEIT LOCUS PROTEIN 1"/>
    <property type="match status" value="1"/>
</dbReference>
<keyword evidence="4 6" id="KW-1133">Transmembrane helix</keyword>
<sequence length="304" mass="33678">MKKPQRTGILATFLKPGWVVTVLLILAFTYVAFTVLAPWQLHKNTALTERNHLIENSFQVDPAPLSEVFNPDGTLPANHEYRRVEVRGHFLPDSEVVMRLRPVDAGPAFHALTPFQVDGGPIILVNRGWQRPADGKIPPSFTTAPLGEVTIIGYARLTEPTPANPPIKEQGRTQVHGISTSQISELTSLSLSQDYLQLADGQPGVLTAFPLPKLETGPHLSYGIQWIAFGILAPIGLGYFIFAELRERRREAAELAELAGLDVAAVVEEEQSETQVSQAARTRSRYGEQASSRNLWARDREERF</sequence>
<evidence type="ECO:0000256" key="2">
    <source>
        <dbReference type="ARBA" id="ARBA00007165"/>
    </source>
</evidence>
<gene>
    <name evidence="8" type="ORF">CEPID_08790</name>
</gene>
<dbReference type="Pfam" id="PF02104">
    <property type="entry name" value="SURF1"/>
    <property type="match status" value="1"/>
</dbReference>